<dbReference type="AlphaFoldDB" id="A0A502G3G1"/>
<reference evidence="1 2" key="1">
    <citation type="journal article" date="2019" name="Environ. Microbiol.">
        <title>Species interactions and distinct microbial communities in high Arctic permafrost affected cryosols are associated with the CH4 and CO2 gas fluxes.</title>
        <authorList>
            <person name="Altshuler I."/>
            <person name="Hamel J."/>
            <person name="Turney S."/>
            <person name="Magnuson E."/>
            <person name="Levesque R."/>
            <person name="Greer C."/>
            <person name="Whyte L.G."/>
        </authorList>
    </citation>
    <scope>NUCLEOTIDE SEQUENCE [LARGE SCALE GENOMIC DNA]</scope>
    <source>
        <strain evidence="1 2">E6.1</strain>
    </source>
</reference>
<dbReference type="EMBL" id="RCZC01000001">
    <property type="protein sequence ID" value="TPG56497.1"/>
    <property type="molecule type" value="Genomic_DNA"/>
</dbReference>
<name>A0A502G3G1_9SPHN</name>
<organism evidence="1 2">
    <name type="scientific">Sphingomonas glacialis</name>
    <dbReference type="NCBI Taxonomy" id="658225"/>
    <lineage>
        <taxon>Bacteria</taxon>
        <taxon>Pseudomonadati</taxon>
        <taxon>Pseudomonadota</taxon>
        <taxon>Alphaproteobacteria</taxon>
        <taxon>Sphingomonadales</taxon>
        <taxon>Sphingomonadaceae</taxon>
        <taxon>Sphingomonas</taxon>
    </lineage>
</organism>
<evidence type="ECO:0000313" key="1">
    <source>
        <dbReference type="EMBL" id="TPG56497.1"/>
    </source>
</evidence>
<gene>
    <name evidence="1" type="ORF">EAH76_02860</name>
</gene>
<proteinExistence type="predicted"/>
<accession>A0A502G3G1</accession>
<comment type="caution">
    <text evidence="1">The sequence shown here is derived from an EMBL/GenBank/DDBJ whole genome shotgun (WGS) entry which is preliminary data.</text>
</comment>
<keyword evidence="2" id="KW-1185">Reference proteome</keyword>
<protein>
    <submittedName>
        <fullName evidence="1">Uncharacterized protein</fullName>
    </submittedName>
</protein>
<evidence type="ECO:0000313" key="2">
    <source>
        <dbReference type="Proteomes" id="UP000319931"/>
    </source>
</evidence>
<sequence length="278" mass="30835">MPEKAVYADAAALELRLGEDPPLTDAQKVAAAIPVSPMAAMAEPPLLRSDARRASSDPRDFSGVWFHDLSLRGRILRDLHGKLIPFTMAGARVLERRSNADKAGKPFQNGAALCRPPGIIWQADVHMPFMIFQNKAAVEFVFQDYRGRLNLVLDSKLLPPGRSYMGTAMAHWDGDTLVADTSGFKQGLWLDIAGTPVSKDAHLINRIRKIDNGDHKPLLEIETTIVDPKYYTAPWTIVRTFRWQPNMPLFDEYNCELQIGDPNVPSDAGLVPEPADLP</sequence>
<dbReference type="Proteomes" id="UP000319931">
    <property type="component" value="Unassembled WGS sequence"/>
</dbReference>